<dbReference type="Proteomes" id="UP000295763">
    <property type="component" value="Unassembled WGS sequence"/>
</dbReference>
<dbReference type="PANTHER" id="PTHR11562">
    <property type="entry name" value="CATION EFFLUX PROTEIN/ ZINC TRANSPORTER"/>
    <property type="match status" value="1"/>
</dbReference>
<keyword evidence="5 6" id="KW-0472">Membrane</keyword>
<evidence type="ECO:0000256" key="1">
    <source>
        <dbReference type="ARBA" id="ARBA00004141"/>
    </source>
</evidence>
<evidence type="ECO:0000256" key="2">
    <source>
        <dbReference type="ARBA" id="ARBA00022692"/>
    </source>
</evidence>
<dbReference type="GO" id="GO:0005886">
    <property type="term" value="C:plasma membrane"/>
    <property type="evidence" value="ECO:0007669"/>
    <property type="project" value="TreeGrafter"/>
</dbReference>
<evidence type="ECO:0000256" key="4">
    <source>
        <dbReference type="ARBA" id="ARBA00022989"/>
    </source>
</evidence>
<dbReference type="GO" id="GO:0005385">
    <property type="term" value="F:zinc ion transmembrane transporter activity"/>
    <property type="evidence" value="ECO:0007669"/>
    <property type="project" value="TreeGrafter"/>
</dbReference>
<evidence type="ECO:0000256" key="5">
    <source>
        <dbReference type="ARBA" id="ARBA00023136"/>
    </source>
</evidence>
<keyword evidence="2 6" id="KW-0812">Transmembrane</keyword>
<protein>
    <submittedName>
        <fullName evidence="8">Co/Zn/Cd efflux system component</fullName>
    </submittedName>
</protein>
<dbReference type="InterPro" id="IPR058533">
    <property type="entry name" value="Cation_efflux_TM"/>
</dbReference>
<dbReference type="AlphaFoldDB" id="A0A4R2T314"/>
<evidence type="ECO:0000313" key="9">
    <source>
        <dbReference type="Proteomes" id="UP000295763"/>
    </source>
</evidence>
<feature type="transmembrane region" description="Helical" evidence="6">
    <location>
        <begin position="86"/>
        <end position="104"/>
    </location>
</feature>
<evidence type="ECO:0000259" key="7">
    <source>
        <dbReference type="Pfam" id="PF01545"/>
    </source>
</evidence>
<dbReference type="Pfam" id="PF01545">
    <property type="entry name" value="Cation_efflux"/>
    <property type="match status" value="1"/>
</dbReference>
<name>A0A4R2T314_9PAST</name>
<proteinExistence type="predicted"/>
<feature type="transmembrane region" description="Helical" evidence="6">
    <location>
        <begin position="22"/>
        <end position="44"/>
    </location>
</feature>
<evidence type="ECO:0000256" key="6">
    <source>
        <dbReference type="SAM" id="Phobius"/>
    </source>
</evidence>
<dbReference type="InterPro" id="IPR050681">
    <property type="entry name" value="CDF/SLC30A"/>
</dbReference>
<dbReference type="PANTHER" id="PTHR11562:SF17">
    <property type="entry name" value="RE54080P-RELATED"/>
    <property type="match status" value="1"/>
</dbReference>
<accession>A0A4R2T314</accession>
<dbReference type="InterPro" id="IPR027469">
    <property type="entry name" value="Cation_efflux_TMD_sf"/>
</dbReference>
<keyword evidence="3" id="KW-0864">Zinc transport</keyword>
<keyword evidence="3" id="KW-0406">Ion transport</keyword>
<sequence>MACHHHCATSTDGEFSGAYRRILWIVFGLNAAMFLVEIAAGWRANSVSLLADSLDFLGDSANYLISLIVLGKALQLRAKAALFKGLSMGVVGIWVLVTTLYHLLQGEMPSYGEMGVIGTLACLANLLSAWLLYRFREGDSNMQSVWLCSRNDAIGNLAVIAAAVAVYFTQSRFPDLLVALIMVWLSLSASKTVIQQALGELKGEC</sequence>
<feature type="domain" description="Cation efflux protein transmembrane" evidence="7">
    <location>
        <begin position="23"/>
        <end position="196"/>
    </location>
</feature>
<dbReference type="Gene3D" id="1.20.1510.10">
    <property type="entry name" value="Cation efflux protein transmembrane domain"/>
    <property type="match status" value="1"/>
</dbReference>
<dbReference type="RefSeq" id="WP_131974766.1">
    <property type="nucleotide sequence ID" value="NZ_SLYB01000002.1"/>
</dbReference>
<evidence type="ECO:0000256" key="3">
    <source>
        <dbReference type="ARBA" id="ARBA00022906"/>
    </source>
</evidence>
<comment type="subcellular location">
    <subcellularLocation>
        <location evidence="1">Membrane</location>
        <topology evidence="1">Multi-pass membrane protein</topology>
    </subcellularLocation>
</comment>
<feature type="transmembrane region" description="Helical" evidence="6">
    <location>
        <begin position="116"/>
        <end position="133"/>
    </location>
</feature>
<reference evidence="8 9" key="1">
    <citation type="submission" date="2019-03" db="EMBL/GenBank/DDBJ databases">
        <title>Genomic Encyclopedia of Type Strains, Phase IV (KMG-IV): sequencing the most valuable type-strain genomes for metagenomic binning, comparative biology and taxonomic classification.</title>
        <authorList>
            <person name="Goeker M."/>
        </authorList>
    </citation>
    <scope>NUCLEOTIDE SEQUENCE [LARGE SCALE GENOMIC DNA]</scope>
    <source>
        <strain evidence="8 9">DSM 28404</strain>
    </source>
</reference>
<comment type="caution">
    <text evidence="8">The sequence shown here is derived from an EMBL/GenBank/DDBJ whole genome shotgun (WGS) entry which is preliminary data.</text>
</comment>
<feature type="transmembrane region" description="Helical" evidence="6">
    <location>
        <begin position="56"/>
        <end position="74"/>
    </location>
</feature>
<keyword evidence="3" id="KW-0862">Zinc</keyword>
<dbReference type="OrthoDB" id="9799649at2"/>
<feature type="transmembrane region" description="Helical" evidence="6">
    <location>
        <begin position="153"/>
        <end position="170"/>
    </location>
</feature>
<keyword evidence="4 6" id="KW-1133">Transmembrane helix</keyword>
<dbReference type="EMBL" id="SLYB01000002">
    <property type="protein sequence ID" value="TCP97319.1"/>
    <property type="molecule type" value="Genomic_DNA"/>
</dbReference>
<dbReference type="SUPFAM" id="SSF161111">
    <property type="entry name" value="Cation efflux protein transmembrane domain-like"/>
    <property type="match status" value="1"/>
</dbReference>
<gene>
    <name evidence="8" type="ORF">EDC44_102123</name>
</gene>
<keyword evidence="9" id="KW-1185">Reference proteome</keyword>
<keyword evidence="3" id="KW-0813">Transport</keyword>
<organism evidence="8 9">
    <name type="scientific">Cricetibacter osteomyelitidis</name>
    <dbReference type="NCBI Taxonomy" id="1521931"/>
    <lineage>
        <taxon>Bacteria</taxon>
        <taxon>Pseudomonadati</taxon>
        <taxon>Pseudomonadota</taxon>
        <taxon>Gammaproteobacteria</taxon>
        <taxon>Pasteurellales</taxon>
        <taxon>Pasteurellaceae</taxon>
        <taxon>Cricetibacter</taxon>
    </lineage>
</organism>
<evidence type="ECO:0000313" key="8">
    <source>
        <dbReference type="EMBL" id="TCP97319.1"/>
    </source>
</evidence>